<evidence type="ECO:0000313" key="2">
    <source>
        <dbReference type="Proteomes" id="UP000509761"/>
    </source>
</evidence>
<keyword evidence="2" id="KW-1185">Reference proteome</keyword>
<sequence>MFKLNTNRTFKQPVNLTIVDENGKDQKGSFTATFKILPHSESADLPDDIKLLDRVLMGVEGIEVPGEDGQPLAGDELMTALKNDPSASVALASAYQRSIVKKNLPRN</sequence>
<protein>
    <submittedName>
        <fullName evidence="1">Uncharacterized protein</fullName>
    </submittedName>
</protein>
<proteinExistence type="predicted"/>
<gene>
    <name evidence="1" type="ORF">FX987_02578</name>
</gene>
<dbReference type="Proteomes" id="UP000509761">
    <property type="component" value="Chromosome"/>
</dbReference>
<reference evidence="1 2" key="1">
    <citation type="submission" date="2019-12" db="EMBL/GenBank/DDBJ databases">
        <title>Genome sequencing and assembly of endphytes of Porphyra tenera.</title>
        <authorList>
            <person name="Park J.M."/>
            <person name="Shin R."/>
            <person name="Jo S.H."/>
        </authorList>
    </citation>
    <scope>NUCLEOTIDE SEQUENCE [LARGE SCALE GENOMIC DNA]</scope>
    <source>
        <strain evidence="1 2">GPM3</strain>
    </source>
</reference>
<dbReference type="RefSeq" id="WP_174788298.1">
    <property type="nucleotide sequence ID" value="NZ_CP054580.1"/>
</dbReference>
<accession>A0AAP9NMZ7</accession>
<name>A0AAP9NMZ7_9GAMM</name>
<organism evidence="1 2">
    <name type="scientific">Vreelandella titanicae</name>
    <dbReference type="NCBI Taxonomy" id="664683"/>
    <lineage>
        <taxon>Bacteria</taxon>
        <taxon>Pseudomonadati</taxon>
        <taxon>Pseudomonadota</taxon>
        <taxon>Gammaproteobacteria</taxon>
        <taxon>Oceanospirillales</taxon>
        <taxon>Halomonadaceae</taxon>
        <taxon>Vreelandella</taxon>
    </lineage>
</organism>
<evidence type="ECO:0000313" key="1">
    <source>
        <dbReference type="EMBL" id="QKS24796.1"/>
    </source>
</evidence>
<dbReference type="EMBL" id="CP054580">
    <property type="protein sequence ID" value="QKS24796.1"/>
    <property type="molecule type" value="Genomic_DNA"/>
</dbReference>
<dbReference type="AlphaFoldDB" id="A0AAP9NMZ7"/>